<reference evidence="1 2" key="1">
    <citation type="submission" date="2014-12" db="EMBL/GenBank/DDBJ databases">
        <title>Whole genome sequencing of Sphingobium xenophagum OW59.</title>
        <authorList>
            <person name="Ohta Y."/>
            <person name="Nishi S."/>
            <person name="Hatada Y."/>
        </authorList>
    </citation>
    <scope>NUCLEOTIDE SEQUENCE [LARGE SCALE GENOMIC DNA]</scope>
    <source>
        <strain evidence="1 2">OW59</strain>
    </source>
</reference>
<protein>
    <recommendedName>
        <fullName evidence="3">DUF3617 family protein</fullName>
    </recommendedName>
</protein>
<proteinExistence type="predicted"/>
<dbReference type="Proteomes" id="UP000290975">
    <property type="component" value="Unassembled WGS sequence"/>
</dbReference>
<dbReference type="AlphaFoldDB" id="A0A401J594"/>
<organism evidence="1 2">
    <name type="scientific">Sphingobium xenophagum</name>
    <dbReference type="NCBI Taxonomy" id="121428"/>
    <lineage>
        <taxon>Bacteria</taxon>
        <taxon>Pseudomonadati</taxon>
        <taxon>Pseudomonadota</taxon>
        <taxon>Alphaproteobacteria</taxon>
        <taxon>Sphingomonadales</taxon>
        <taxon>Sphingomonadaceae</taxon>
        <taxon>Sphingobium</taxon>
    </lineage>
</organism>
<keyword evidence="2" id="KW-1185">Reference proteome</keyword>
<dbReference type="STRING" id="1192759.GCA_000277525_02016"/>
<name>A0A401J594_SPHXE</name>
<gene>
    <name evidence="1" type="ORF">MBESOW_P3068</name>
</gene>
<evidence type="ECO:0000313" key="2">
    <source>
        <dbReference type="Proteomes" id="UP000290975"/>
    </source>
</evidence>
<comment type="caution">
    <text evidence="1">The sequence shown here is derived from an EMBL/GenBank/DDBJ whole genome shotgun (WGS) entry which is preliminary data.</text>
</comment>
<evidence type="ECO:0000313" key="1">
    <source>
        <dbReference type="EMBL" id="GBH31807.1"/>
    </source>
</evidence>
<dbReference type="EMBL" id="BBQY01000022">
    <property type="protein sequence ID" value="GBH31807.1"/>
    <property type="molecule type" value="Genomic_DNA"/>
</dbReference>
<accession>A0A401J594</accession>
<evidence type="ECO:0008006" key="3">
    <source>
        <dbReference type="Google" id="ProtNLM"/>
    </source>
</evidence>
<sequence length="175" mass="18987">MGKLARARYQNAAIGLHLSGRRIAAYRARNPWRDIGNIMARNGLRTLAVAAAMMTGSWAGAAQGPSLAALRPLQPGQWELHERGEGSEDGQTRKLCITDLRQLLQVRHGRTLCRSFVVSDAPTMATITYDCAAAGNGRTDLRVETPRLVQINSQGIADGAPFAFAMEARRIGDCQ</sequence>